<dbReference type="EMBL" id="VDLU01000004">
    <property type="protein sequence ID" value="TNJ26740.1"/>
    <property type="molecule type" value="Genomic_DNA"/>
</dbReference>
<protein>
    <submittedName>
        <fullName evidence="2">Uncharacterized protein</fullName>
    </submittedName>
</protein>
<sequence>MIPVFLPYDVKEPRCVSDWVFHCSSVCTDYTIDSKTGVDGWACVGAIRKSDNRRVTIWRIDAHNLQLSDRERVVDLLHYQIEPTQGCPSMVTVLNVYDGEDAPIYVVEDVPPENLALGQHRNESFYLDGDGAELMILRAAEAVRWLLESRCSPPLTELTFLTMVEIDADFRFSLGSFLSFPVKYVYDDRELLCLTACFFRTIIEHIHKEMIDDDGRYQLKVLGERVMRSLEALPCLDPPPYFPDEGRADINEMGMDGEAEDPYGSNNSSLGHRQDNYLSASQDMPDIPEMQNHRHIPIAVGDGSYGGGSQYHELVTP</sequence>
<organism evidence="2 3">
    <name type="scientific">Giardia muris</name>
    <dbReference type="NCBI Taxonomy" id="5742"/>
    <lineage>
        <taxon>Eukaryota</taxon>
        <taxon>Metamonada</taxon>
        <taxon>Diplomonadida</taxon>
        <taxon>Hexamitidae</taxon>
        <taxon>Giardiinae</taxon>
        <taxon>Giardia</taxon>
    </lineage>
</organism>
<keyword evidence="3" id="KW-1185">Reference proteome</keyword>
<dbReference type="AlphaFoldDB" id="A0A4Z1SMD8"/>
<gene>
    <name evidence="2" type="ORF">GMRT_10192</name>
</gene>
<reference evidence="2 3" key="1">
    <citation type="submission" date="2019-05" db="EMBL/GenBank/DDBJ databases">
        <title>The compact genome of Giardia muris reveals important steps in the evolution of intestinal protozoan parasites.</title>
        <authorList>
            <person name="Xu F."/>
            <person name="Jimenez-Gonzalez A."/>
            <person name="Einarsson E."/>
            <person name="Astvaldsson A."/>
            <person name="Peirasmaki D."/>
            <person name="Eckmann L."/>
            <person name="Andersson J.O."/>
            <person name="Svard S.G."/>
            <person name="Jerlstrom-Hultqvist J."/>
        </authorList>
    </citation>
    <scope>NUCLEOTIDE SEQUENCE [LARGE SCALE GENOMIC DNA]</scope>
    <source>
        <strain evidence="2 3">Roberts-Thomson</strain>
    </source>
</reference>
<name>A0A4Z1SMD8_GIAMU</name>
<evidence type="ECO:0000313" key="2">
    <source>
        <dbReference type="EMBL" id="TNJ26740.1"/>
    </source>
</evidence>
<feature type="region of interest" description="Disordered" evidence="1">
    <location>
        <begin position="252"/>
        <end position="280"/>
    </location>
</feature>
<feature type="compositionally biased region" description="Polar residues" evidence="1">
    <location>
        <begin position="264"/>
        <end position="280"/>
    </location>
</feature>
<comment type="caution">
    <text evidence="2">The sequence shown here is derived from an EMBL/GenBank/DDBJ whole genome shotgun (WGS) entry which is preliminary data.</text>
</comment>
<dbReference type="VEuPathDB" id="GiardiaDB:GMRT_10192"/>
<dbReference type="Proteomes" id="UP000315496">
    <property type="component" value="Chromosome 4"/>
</dbReference>
<evidence type="ECO:0000313" key="3">
    <source>
        <dbReference type="Proteomes" id="UP000315496"/>
    </source>
</evidence>
<evidence type="ECO:0000256" key="1">
    <source>
        <dbReference type="SAM" id="MobiDB-lite"/>
    </source>
</evidence>
<accession>A0A4Z1SMD8</accession>
<proteinExistence type="predicted"/>